<keyword evidence="2" id="KW-1185">Reference proteome</keyword>
<sequence length="630" mass="68176">SSRFPVVEGASMKPDLSSLWKHSRSMRWRLPFALLASSLAVGCGQPAPEASEPSTPVADPAATLDAELASANNDPDEAPARPVVESLFAIPQGAMSKATAAVFELKLDAQREQNEQFRGKTLAMLDGTQQLLFRDDGQNGDAVAGDLLFTTSGTFDFVTLQADQQRIRDTQASSQEPLTTAVFEGRELVRTVPVTALNSSVFQVGQRVPIRPIGLATLVDPARSLIIRAPSVVNDPTRTWDPCTNAGNPTGKWTFNYLMTEMANQPFTGVAPTTFVREWLRQWEAPKTINTFVSPARPNIVPKLITPWPKLTTGELNLARSPFKLIAIVNRLDLAGANPAYGTGRAGEGRFIFAVTEGTGASCHTAPFLVILEYGVDKNDCLSIKSYAQQWQALSGLVLGSPAYNAALEALTEQFAKRDLSPRKPNRSSINQVRTNELWIGSPWELREFRLWNTTINPNSFAAPGPVLAHLNSHTVAQTPDRATKPAVFAPYVNGNVPSIVAVPPTYTVPLVWAASAFRGGRAIIPSPFGTPPFWSLPPASIPNRQARHVFSLNTCDGCHGDELATSFTHVNQNGALSPFLSGPLSFPDRADGAPIRNFNEILARQTFLDQTANQSCLSLTFLSSSAAVH</sequence>
<evidence type="ECO:0000313" key="2">
    <source>
        <dbReference type="Proteomes" id="UP000272888"/>
    </source>
</evidence>
<dbReference type="Proteomes" id="UP000272888">
    <property type="component" value="Unassembled WGS sequence"/>
</dbReference>
<reference evidence="2" key="1">
    <citation type="submission" date="2018-09" db="EMBL/GenBank/DDBJ databases">
        <authorList>
            <person name="Livingstone P.G."/>
            <person name="Whitworth D.E."/>
        </authorList>
    </citation>
    <scope>NUCLEOTIDE SEQUENCE [LARGE SCALE GENOMIC DNA]</scope>
    <source>
        <strain evidence="2">CA051B</strain>
    </source>
</reference>
<gene>
    <name evidence="1" type="ORF">D7V93_25525</name>
</gene>
<proteinExistence type="predicted"/>
<dbReference type="AlphaFoldDB" id="A0A3A8PPU6"/>
<name>A0A3A8PPU6_9BACT</name>
<comment type="caution">
    <text evidence="1">The sequence shown here is derived from an EMBL/GenBank/DDBJ whole genome shotgun (WGS) entry which is preliminary data.</text>
</comment>
<feature type="non-terminal residue" evidence="1">
    <location>
        <position position="1"/>
    </location>
</feature>
<organism evidence="1 2">
    <name type="scientific">Corallococcus llansteffanensis</name>
    <dbReference type="NCBI Taxonomy" id="2316731"/>
    <lineage>
        <taxon>Bacteria</taxon>
        <taxon>Pseudomonadati</taxon>
        <taxon>Myxococcota</taxon>
        <taxon>Myxococcia</taxon>
        <taxon>Myxococcales</taxon>
        <taxon>Cystobacterineae</taxon>
        <taxon>Myxococcaceae</taxon>
        <taxon>Corallococcus</taxon>
    </lineage>
</organism>
<evidence type="ECO:0000313" key="1">
    <source>
        <dbReference type="EMBL" id="RKH54532.1"/>
    </source>
</evidence>
<dbReference type="EMBL" id="RAWB01000300">
    <property type="protein sequence ID" value="RKH54532.1"/>
    <property type="molecule type" value="Genomic_DNA"/>
</dbReference>
<protein>
    <submittedName>
        <fullName evidence="1">Uncharacterized protein</fullName>
    </submittedName>
</protein>
<accession>A0A3A8PPU6</accession>